<feature type="transmembrane region" description="Helical" evidence="3">
    <location>
        <begin position="184"/>
        <end position="207"/>
    </location>
</feature>
<dbReference type="SUPFAM" id="SSF103473">
    <property type="entry name" value="MFS general substrate transporter"/>
    <property type="match status" value="1"/>
</dbReference>
<keyword evidence="3" id="KW-1133">Transmembrane helix</keyword>
<dbReference type="Proteomes" id="UP000247810">
    <property type="component" value="Unassembled WGS sequence"/>
</dbReference>
<dbReference type="GO" id="GO:0016020">
    <property type="term" value="C:membrane"/>
    <property type="evidence" value="ECO:0007669"/>
    <property type="project" value="UniProtKB-SubCell"/>
</dbReference>
<feature type="transmembrane region" description="Helical" evidence="3">
    <location>
        <begin position="320"/>
        <end position="341"/>
    </location>
</feature>
<protein>
    <submittedName>
        <fullName evidence="5">Monocarboxylate transporter</fullName>
    </submittedName>
</protein>
<dbReference type="Gene3D" id="1.20.1250.20">
    <property type="entry name" value="MFS general substrate transporter like domains"/>
    <property type="match status" value="2"/>
</dbReference>
<reference evidence="5 6" key="1">
    <citation type="submission" date="2018-02" db="EMBL/GenBank/DDBJ databases">
        <title>The genomes of Aspergillus section Nigri reveals drivers in fungal speciation.</title>
        <authorList>
            <consortium name="DOE Joint Genome Institute"/>
            <person name="Vesth T.C."/>
            <person name="Nybo J."/>
            <person name="Theobald S."/>
            <person name="Brandl J."/>
            <person name="Frisvad J.C."/>
            <person name="Nielsen K.F."/>
            <person name="Lyhne E.K."/>
            <person name="Kogle M.E."/>
            <person name="Kuo A."/>
            <person name="Riley R."/>
            <person name="Clum A."/>
            <person name="Nolan M."/>
            <person name="Lipzen A."/>
            <person name="Salamov A."/>
            <person name="Henrissat B."/>
            <person name="Wiebenga A."/>
            <person name="De vries R.P."/>
            <person name="Grigoriev I.V."/>
            <person name="Mortensen U.H."/>
            <person name="Andersen M.R."/>
            <person name="Baker S.E."/>
        </authorList>
    </citation>
    <scope>NUCLEOTIDE SEQUENCE [LARGE SCALE GENOMIC DNA]</scope>
    <source>
        <strain evidence="5 6">CBS 707.79</strain>
    </source>
</reference>
<feature type="transmembrane region" description="Helical" evidence="3">
    <location>
        <begin position="55"/>
        <end position="72"/>
    </location>
</feature>
<evidence type="ECO:0000256" key="1">
    <source>
        <dbReference type="ARBA" id="ARBA00004141"/>
    </source>
</evidence>
<sequence>MASTSTTTAIELQPAGHLVELEARGPKHAVAPVPNTTDEVMQASLLADAEVPEGGAGWVVIAGCAVITWWFIGTSYCWGVLQAALVKEGVSSASTLSFVGSLMPACISFLGITNARVIRHLGTQVSALLGIFLLGLGGILSGFAYKEIGGLFVTAGVVMGVGTSLCFMVVSITPAQYFKKKRGIANGIVYAAGGLGGTAISFILNALLTRVGIAWTFHILGLITMATGLPGAFLVKQRVPIPPSAFVEWRLFRDIRFLLLFAAGAIATFPLLVPPFFLPLYTDAMGMRSTAGAGVVAAFNFSSALGRLTCGFASDRIGGLNTLFVSLALSALSMLIIWPVSTSIGPLIVFVLINGMANGGFFSTIPTVVGNVFGSARVSVAMGMIVTSWAGGYLMGSPIAGYILDASGGEDGGIKAYRPAILYAGFMALAAAVLAAFIRFKTDRRLLKKV</sequence>
<dbReference type="Pfam" id="PF07690">
    <property type="entry name" value="MFS_1"/>
    <property type="match status" value="1"/>
</dbReference>
<feature type="transmembrane region" description="Helical" evidence="3">
    <location>
        <begin position="92"/>
        <end position="113"/>
    </location>
</feature>
<dbReference type="InterPro" id="IPR020846">
    <property type="entry name" value="MFS_dom"/>
</dbReference>
<feature type="transmembrane region" description="Helical" evidence="3">
    <location>
        <begin position="125"/>
        <end position="145"/>
    </location>
</feature>
<dbReference type="PANTHER" id="PTHR11360:SF305">
    <property type="entry name" value="MAJOR FACILITATOR SUPERFAMILY (MFS) PROFILE DOMAIN-CONTAINING PROTEIN"/>
    <property type="match status" value="1"/>
</dbReference>
<feature type="transmembrane region" description="Helical" evidence="3">
    <location>
        <begin position="420"/>
        <end position="440"/>
    </location>
</feature>
<keyword evidence="6" id="KW-1185">Reference proteome</keyword>
<proteinExistence type="inferred from homology"/>
<dbReference type="InterPro" id="IPR050327">
    <property type="entry name" value="Proton-linked_MCT"/>
</dbReference>
<feature type="domain" description="Major facilitator superfamily (MFS) profile" evidence="4">
    <location>
        <begin position="256"/>
        <end position="450"/>
    </location>
</feature>
<evidence type="ECO:0000313" key="5">
    <source>
        <dbReference type="EMBL" id="PYH89312.1"/>
    </source>
</evidence>
<keyword evidence="3" id="KW-0812">Transmembrane</keyword>
<feature type="transmembrane region" description="Helical" evidence="3">
    <location>
        <begin position="380"/>
        <end position="400"/>
    </location>
</feature>
<comment type="subcellular location">
    <subcellularLocation>
        <location evidence="1">Membrane</location>
        <topology evidence="1">Multi-pass membrane protein</topology>
    </subcellularLocation>
</comment>
<feature type="transmembrane region" description="Helical" evidence="3">
    <location>
        <begin position="213"/>
        <end position="235"/>
    </location>
</feature>
<dbReference type="EMBL" id="KZ826036">
    <property type="protein sequence ID" value="PYH89312.1"/>
    <property type="molecule type" value="Genomic_DNA"/>
</dbReference>
<feature type="transmembrane region" description="Helical" evidence="3">
    <location>
        <begin position="347"/>
        <end position="373"/>
    </location>
</feature>
<dbReference type="VEuPathDB" id="FungiDB:BO71DRAFT_389933"/>
<keyword evidence="3" id="KW-0472">Membrane</keyword>
<evidence type="ECO:0000313" key="6">
    <source>
        <dbReference type="Proteomes" id="UP000247810"/>
    </source>
</evidence>
<feature type="transmembrane region" description="Helical" evidence="3">
    <location>
        <begin position="255"/>
        <end position="277"/>
    </location>
</feature>
<dbReference type="GO" id="GO:0022857">
    <property type="term" value="F:transmembrane transporter activity"/>
    <property type="evidence" value="ECO:0007669"/>
    <property type="project" value="InterPro"/>
</dbReference>
<evidence type="ECO:0000256" key="3">
    <source>
        <dbReference type="SAM" id="Phobius"/>
    </source>
</evidence>
<accession>A0A319EE18</accession>
<name>A0A319EE18_9EURO</name>
<dbReference type="PANTHER" id="PTHR11360">
    <property type="entry name" value="MONOCARBOXYLATE TRANSPORTER"/>
    <property type="match status" value="1"/>
</dbReference>
<gene>
    <name evidence="5" type="ORF">BO71DRAFT_389933</name>
</gene>
<organism evidence="5 6">
    <name type="scientific">Aspergillus ellipticus CBS 707.79</name>
    <dbReference type="NCBI Taxonomy" id="1448320"/>
    <lineage>
        <taxon>Eukaryota</taxon>
        <taxon>Fungi</taxon>
        <taxon>Dikarya</taxon>
        <taxon>Ascomycota</taxon>
        <taxon>Pezizomycotina</taxon>
        <taxon>Eurotiomycetes</taxon>
        <taxon>Eurotiomycetidae</taxon>
        <taxon>Eurotiales</taxon>
        <taxon>Aspergillaceae</taxon>
        <taxon>Aspergillus</taxon>
        <taxon>Aspergillus subgen. Circumdati</taxon>
    </lineage>
</organism>
<dbReference type="OrthoDB" id="6499973at2759"/>
<dbReference type="AlphaFoldDB" id="A0A319EE18"/>
<evidence type="ECO:0000259" key="4">
    <source>
        <dbReference type="PROSITE" id="PS50850"/>
    </source>
</evidence>
<feature type="transmembrane region" description="Helical" evidence="3">
    <location>
        <begin position="151"/>
        <end position="172"/>
    </location>
</feature>
<feature type="transmembrane region" description="Helical" evidence="3">
    <location>
        <begin position="289"/>
        <end position="308"/>
    </location>
</feature>
<dbReference type="PROSITE" id="PS50850">
    <property type="entry name" value="MFS"/>
    <property type="match status" value="1"/>
</dbReference>
<comment type="similarity">
    <text evidence="2">Belongs to the major facilitator superfamily. Monocarboxylate porter (TC 2.A.1.13) family.</text>
</comment>
<dbReference type="InterPro" id="IPR011701">
    <property type="entry name" value="MFS"/>
</dbReference>
<evidence type="ECO:0000256" key="2">
    <source>
        <dbReference type="ARBA" id="ARBA00006727"/>
    </source>
</evidence>
<dbReference type="InterPro" id="IPR036259">
    <property type="entry name" value="MFS_trans_sf"/>
</dbReference>